<dbReference type="Proteomes" id="UP001224775">
    <property type="component" value="Unassembled WGS sequence"/>
</dbReference>
<evidence type="ECO:0000313" key="3">
    <source>
        <dbReference type="Proteomes" id="UP001224775"/>
    </source>
</evidence>
<reference evidence="2" key="1">
    <citation type="submission" date="2023-06" db="EMBL/GenBank/DDBJ databases">
        <title>Survivors Of The Sea: Transcriptome response of Skeletonema marinoi to long-term dormancy.</title>
        <authorList>
            <person name="Pinder M.I.M."/>
            <person name="Kourtchenko O."/>
            <person name="Robertson E.K."/>
            <person name="Larsson T."/>
            <person name="Maumus F."/>
            <person name="Osuna-Cruz C.M."/>
            <person name="Vancaester E."/>
            <person name="Stenow R."/>
            <person name="Vandepoele K."/>
            <person name="Ploug H."/>
            <person name="Bruchert V."/>
            <person name="Godhe A."/>
            <person name="Topel M."/>
        </authorList>
    </citation>
    <scope>NUCLEOTIDE SEQUENCE</scope>
    <source>
        <strain evidence="2">R05AC</strain>
    </source>
</reference>
<evidence type="ECO:0000256" key="1">
    <source>
        <dbReference type="SAM" id="MobiDB-lite"/>
    </source>
</evidence>
<sequence>MDGYDQQPTGRGRAAKRRGAAKDTTTPDTKKRRGVSRGAPKAPAAPPSIDLNTTHPSLNNFTADKLVLYLTTDKAEAVTWALNGLLQATADFSANYCLGSSGEKILLALVKLFDEAIGWDCSDDENEQLSGKIQSTASSWDSSSLSGTHQMWEQHCREKLASPLASSSDPNHLIDLDSDLRILDAIVAIMRNLSFVAQN</sequence>
<dbReference type="EMBL" id="JATAAI010000006">
    <property type="protein sequence ID" value="KAK1744977.1"/>
    <property type="molecule type" value="Genomic_DNA"/>
</dbReference>
<dbReference type="AlphaFoldDB" id="A0AAD8YF00"/>
<accession>A0AAD8YF00</accession>
<keyword evidence="3" id="KW-1185">Reference proteome</keyword>
<proteinExistence type="predicted"/>
<name>A0AAD8YF00_9STRA</name>
<protein>
    <submittedName>
        <fullName evidence="2">Uncharacterized protein</fullName>
    </submittedName>
</protein>
<gene>
    <name evidence="2" type="ORF">QTG54_004268</name>
</gene>
<organism evidence="2 3">
    <name type="scientific">Skeletonema marinoi</name>
    <dbReference type="NCBI Taxonomy" id="267567"/>
    <lineage>
        <taxon>Eukaryota</taxon>
        <taxon>Sar</taxon>
        <taxon>Stramenopiles</taxon>
        <taxon>Ochrophyta</taxon>
        <taxon>Bacillariophyta</taxon>
        <taxon>Coscinodiscophyceae</taxon>
        <taxon>Thalassiosirophycidae</taxon>
        <taxon>Thalassiosirales</taxon>
        <taxon>Skeletonemataceae</taxon>
        <taxon>Skeletonema</taxon>
        <taxon>Skeletonema marinoi-dohrnii complex</taxon>
    </lineage>
</organism>
<comment type="caution">
    <text evidence="2">The sequence shown here is derived from an EMBL/GenBank/DDBJ whole genome shotgun (WGS) entry which is preliminary data.</text>
</comment>
<feature type="region of interest" description="Disordered" evidence="1">
    <location>
        <begin position="1"/>
        <end position="56"/>
    </location>
</feature>
<evidence type="ECO:0000313" key="2">
    <source>
        <dbReference type="EMBL" id="KAK1744977.1"/>
    </source>
</evidence>